<dbReference type="Proteomes" id="UP000243900">
    <property type="component" value="Unassembled WGS sequence"/>
</dbReference>
<accession>A0A2P6ATN4</accession>
<proteinExistence type="predicted"/>
<dbReference type="PANTHER" id="PTHR42781">
    <property type="entry name" value="SPERMIDINE/PUTRESCINE IMPORT ATP-BINDING PROTEIN POTA"/>
    <property type="match status" value="1"/>
</dbReference>
<reference evidence="4" key="1">
    <citation type="submission" date="2018-02" db="EMBL/GenBank/DDBJ databases">
        <title>Genome sequencing of Solimonas sp. HR-BB.</title>
        <authorList>
            <person name="Lee Y."/>
            <person name="Jeon C.O."/>
        </authorList>
    </citation>
    <scope>NUCLEOTIDE SEQUENCE [LARGE SCALE GENOMIC DNA]</scope>
    <source>
        <strain evidence="4">HR-E</strain>
    </source>
</reference>
<name>A0A2P6ATN4_9GAMM</name>
<dbReference type="PANTHER" id="PTHR42781:SF4">
    <property type="entry name" value="SPERMIDINE_PUTRESCINE IMPORT ATP-BINDING PROTEIN POTA"/>
    <property type="match status" value="1"/>
</dbReference>
<feature type="non-terminal residue" evidence="3">
    <location>
        <position position="122"/>
    </location>
</feature>
<gene>
    <name evidence="3" type="ORF">C5O18_03800</name>
</gene>
<comment type="caution">
    <text evidence="3">The sequence shown here is derived from an EMBL/GenBank/DDBJ whole genome shotgun (WGS) entry which is preliminary data.</text>
</comment>
<keyword evidence="4" id="KW-1185">Reference proteome</keyword>
<dbReference type="SUPFAM" id="SSF52540">
    <property type="entry name" value="P-loop containing nucleoside triphosphate hydrolases"/>
    <property type="match status" value="1"/>
</dbReference>
<dbReference type="EMBL" id="PTQZ01000056">
    <property type="protein sequence ID" value="PQA47958.1"/>
    <property type="molecule type" value="Genomic_DNA"/>
</dbReference>
<keyword evidence="3" id="KW-0067">ATP-binding</keyword>
<evidence type="ECO:0000313" key="3">
    <source>
        <dbReference type="EMBL" id="PQA47958.1"/>
    </source>
</evidence>
<dbReference type="AlphaFoldDB" id="A0A2P6ATN4"/>
<protein>
    <submittedName>
        <fullName evidence="3">ABC transporter ATP-binding protein</fullName>
    </submittedName>
</protein>
<sequence length="122" mass="12916">MIIAPRQSHAASTTSSALAVSGLRHAYGSHVAVDDVSWQAGAGEAVCLLGHSGCGKTTLLRLIAGLEVPTAGRVLLDGQTVSGPDTFVPPERRRIGLVFQDYALFPHLSVLDNVRFGLPDRR</sequence>
<feature type="domain" description="ABC transporter" evidence="2">
    <location>
        <begin position="34"/>
        <end position="113"/>
    </location>
</feature>
<keyword evidence="1" id="KW-0813">Transport</keyword>
<dbReference type="Gene3D" id="3.40.50.300">
    <property type="entry name" value="P-loop containing nucleotide triphosphate hydrolases"/>
    <property type="match status" value="1"/>
</dbReference>
<keyword evidence="3" id="KW-0547">Nucleotide-binding</keyword>
<evidence type="ECO:0000313" key="4">
    <source>
        <dbReference type="Proteomes" id="UP000243900"/>
    </source>
</evidence>
<dbReference type="InterPro" id="IPR003439">
    <property type="entry name" value="ABC_transporter-like_ATP-bd"/>
</dbReference>
<evidence type="ECO:0000259" key="2">
    <source>
        <dbReference type="Pfam" id="PF00005"/>
    </source>
</evidence>
<dbReference type="GO" id="GO:0016887">
    <property type="term" value="F:ATP hydrolysis activity"/>
    <property type="evidence" value="ECO:0007669"/>
    <property type="project" value="InterPro"/>
</dbReference>
<dbReference type="GO" id="GO:0005524">
    <property type="term" value="F:ATP binding"/>
    <property type="evidence" value="ECO:0007669"/>
    <property type="project" value="UniProtKB-KW"/>
</dbReference>
<organism evidence="3 4">
    <name type="scientific">Amnimonas aquatica</name>
    <dbReference type="NCBI Taxonomy" id="2094561"/>
    <lineage>
        <taxon>Bacteria</taxon>
        <taxon>Pseudomonadati</taxon>
        <taxon>Pseudomonadota</taxon>
        <taxon>Gammaproteobacteria</taxon>
        <taxon>Moraxellales</taxon>
        <taxon>Moraxellaceae</taxon>
        <taxon>Amnimonas</taxon>
    </lineage>
</organism>
<evidence type="ECO:0000256" key="1">
    <source>
        <dbReference type="ARBA" id="ARBA00022448"/>
    </source>
</evidence>
<dbReference type="InterPro" id="IPR050093">
    <property type="entry name" value="ABC_SmlMolc_Importer"/>
</dbReference>
<dbReference type="InterPro" id="IPR027417">
    <property type="entry name" value="P-loop_NTPase"/>
</dbReference>
<dbReference type="OrthoDB" id="9802264at2"/>
<dbReference type="Pfam" id="PF00005">
    <property type="entry name" value="ABC_tran"/>
    <property type="match status" value="1"/>
</dbReference>
<dbReference type="RefSeq" id="WP_146089195.1">
    <property type="nucleotide sequence ID" value="NZ_PTQZ01000056.1"/>
</dbReference>